<dbReference type="EMBL" id="MN739048">
    <property type="protein sequence ID" value="QHS85762.1"/>
    <property type="molecule type" value="Genomic_DNA"/>
</dbReference>
<evidence type="ECO:0000313" key="1">
    <source>
        <dbReference type="EMBL" id="QHS85762.1"/>
    </source>
</evidence>
<dbReference type="AlphaFoldDB" id="A0A6C0B0Y9"/>
<proteinExistence type="predicted"/>
<sequence>MGWIVLTYENNVPVCSWITARESCVISVCLDERLFGDTIFRAEKVNNKYVISDVFIYNSSCIFNCSTFKQRYDWTKELLTRFYRRGLAEFIHKSDLPENTKLRGHEVYDFKEGSHGCFVEVDNTETIISTEIPDVYNLKGKEGYLLVPDLKTSEFLRSKGTEFKLKCIPKNGNWEVILPN</sequence>
<organism evidence="1">
    <name type="scientific">viral metagenome</name>
    <dbReference type="NCBI Taxonomy" id="1070528"/>
    <lineage>
        <taxon>unclassified sequences</taxon>
        <taxon>metagenomes</taxon>
        <taxon>organismal metagenomes</taxon>
    </lineage>
</organism>
<protein>
    <submittedName>
        <fullName evidence="1">Uncharacterized protein</fullName>
    </submittedName>
</protein>
<reference evidence="1" key="1">
    <citation type="journal article" date="2020" name="Nature">
        <title>Giant virus diversity and host interactions through global metagenomics.</title>
        <authorList>
            <person name="Schulz F."/>
            <person name="Roux S."/>
            <person name="Paez-Espino D."/>
            <person name="Jungbluth S."/>
            <person name="Walsh D.A."/>
            <person name="Denef V.J."/>
            <person name="McMahon K.D."/>
            <person name="Konstantinidis K.T."/>
            <person name="Eloe-Fadrosh E.A."/>
            <person name="Kyrpides N.C."/>
            <person name="Woyke T."/>
        </authorList>
    </citation>
    <scope>NUCLEOTIDE SEQUENCE</scope>
    <source>
        <strain evidence="1">GVMAG-M-3300009185-36</strain>
    </source>
</reference>
<name>A0A6C0B0Y9_9ZZZZ</name>
<accession>A0A6C0B0Y9</accession>